<comment type="similarity">
    <text evidence="2 5">Belongs to the pseudouridine synthase TruB family. Type 1 subfamily.</text>
</comment>
<dbReference type="InterPro" id="IPR020103">
    <property type="entry name" value="PsdUridine_synth_cat_dom_sf"/>
</dbReference>
<dbReference type="InterPro" id="IPR014780">
    <property type="entry name" value="tRNA_psdUridine_synth_TruB"/>
</dbReference>
<dbReference type="STRING" id="546271.Selsp_1149"/>
<feature type="active site" description="Nucleophile" evidence="5">
    <location>
        <position position="39"/>
    </location>
</feature>
<organism evidence="9 10">
    <name type="scientific">Selenomonas sputigena (strain ATCC 35185 / DSM 20758 / CCUG 44933 / VPI D19B-28)</name>
    <dbReference type="NCBI Taxonomy" id="546271"/>
    <lineage>
        <taxon>Bacteria</taxon>
        <taxon>Bacillati</taxon>
        <taxon>Bacillota</taxon>
        <taxon>Negativicutes</taxon>
        <taxon>Selenomonadales</taxon>
        <taxon>Selenomonadaceae</taxon>
        <taxon>Selenomonas</taxon>
    </lineage>
</organism>
<reference evidence="8 11" key="2">
    <citation type="submission" date="2011-04" db="EMBL/GenBank/DDBJ databases">
        <title>The complete genome of Selenomonas sputigena DSM 20758.</title>
        <authorList>
            <consortium name="US DOE Joint Genome Institute (JGI-PGF)"/>
            <person name="Lucas S."/>
            <person name="Copeland A."/>
            <person name="Lapidus A."/>
            <person name="Bruce D."/>
            <person name="Goodwin L."/>
            <person name="Pitluck S."/>
            <person name="Peters L."/>
            <person name="Kyrpides N."/>
            <person name="Mavromatis K."/>
            <person name="Ivanova N."/>
            <person name="Ovchinnikova G."/>
            <person name="Teshima H."/>
            <person name="Detter J.C."/>
            <person name="Tapia R."/>
            <person name="Han C."/>
            <person name="Land M."/>
            <person name="Hauser L."/>
            <person name="Markowitz V."/>
            <person name="Cheng J.-F."/>
            <person name="Hugenholtz P."/>
            <person name="Woyke T."/>
            <person name="Wu D."/>
            <person name="Gronow S."/>
            <person name="Wellnitz S."/>
            <person name="Schneider S."/>
            <person name="Klenk H.-P."/>
            <person name="Eisen J.A."/>
        </authorList>
    </citation>
    <scope>NUCLEOTIDE SEQUENCE [LARGE SCALE GENOMIC DNA]</scope>
    <source>
        <strain evidence="8">ATCC 35185</strain>
        <strain evidence="11">ATCC 35185 / DSM 20758 / VPI D19B-28</strain>
    </source>
</reference>
<feature type="domain" description="tRNA pseudouridylate synthase B C-terminal" evidence="7">
    <location>
        <begin position="174"/>
        <end position="214"/>
    </location>
</feature>
<dbReference type="EMBL" id="ACKP02000015">
    <property type="protein sequence ID" value="EEX77817.1"/>
    <property type="molecule type" value="Genomic_DNA"/>
</dbReference>
<dbReference type="InterPro" id="IPR002501">
    <property type="entry name" value="PsdUridine_synth_N"/>
</dbReference>
<keyword evidence="3 5" id="KW-0819">tRNA processing</keyword>
<accession>C9LTT3</accession>
<dbReference type="Gene3D" id="3.30.2350.10">
    <property type="entry name" value="Pseudouridine synthase"/>
    <property type="match status" value="1"/>
</dbReference>
<dbReference type="eggNOG" id="COG0130">
    <property type="taxonomic scope" value="Bacteria"/>
</dbReference>
<keyword evidence="4 5" id="KW-0413">Isomerase</keyword>
<protein>
    <recommendedName>
        <fullName evidence="5">tRNA pseudouridine synthase B</fullName>
        <ecNumber evidence="5">5.4.99.25</ecNumber>
    </recommendedName>
    <alternativeName>
        <fullName evidence="5">tRNA pseudouridine(55) synthase</fullName>
        <shortName evidence="5">Psi55 synthase</shortName>
    </alternativeName>
    <alternativeName>
        <fullName evidence="5">tRNA pseudouridylate synthase</fullName>
    </alternativeName>
    <alternativeName>
        <fullName evidence="5">tRNA-uridine isomerase</fullName>
    </alternativeName>
</protein>
<dbReference type="AlphaFoldDB" id="C9LTT3"/>
<evidence type="ECO:0000256" key="3">
    <source>
        <dbReference type="ARBA" id="ARBA00022694"/>
    </source>
</evidence>
<comment type="catalytic activity">
    <reaction evidence="1 5">
        <text>uridine(55) in tRNA = pseudouridine(55) in tRNA</text>
        <dbReference type="Rhea" id="RHEA:42532"/>
        <dbReference type="Rhea" id="RHEA-COMP:10101"/>
        <dbReference type="Rhea" id="RHEA-COMP:10102"/>
        <dbReference type="ChEBI" id="CHEBI:65314"/>
        <dbReference type="ChEBI" id="CHEBI:65315"/>
        <dbReference type="EC" id="5.4.99.25"/>
    </reaction>
</comment>
<dbReference type="InterPro" id="IPR032819">
    <property type="entry name" value="TruB_C"/>
</dbReference>
<dbReference type="GO" id="GO:0031119">
    <property type="term" value="P:tRNA pseudouridine synthesis"/>
    <property type="evidence" value="ECO:0007669"/>
    <property type="project" value="UniProtKB-UniRule"/>
</dbReference>
<dbReference type="RefSeq" id="WP_006192365.1">
    <property type="nucleotide sequence ID" value="NC_015437.1"/>
</dbReference>
<dbReference type="GO" id="GO:0160148">
    <property type="term" value="F:tRNA pseudouridine(55) synthase activity"/>
    <property type="evidence" value="ECO:0007669"/>
    <property type="project" value="UniProtKB-EC"/>
</dbReference>
<evidence type="ECO:0000256" key="5">
    <source>
        <dbReference type="HAMAP-Rule" id="MF_01080"/>
    </source>
</evidence>
<dbReference type="Proteomes" id="UP000011124">
    <property type="component" value="Chromosome"/>
</dbReference>
<feature type="domain" description="Pseudouridine synthase II N-terminal" evidence="6">
    <location>
        <begin position="24"/>
        <end position="173"/>
    </location>
</feature>
<dbReference type="SUPFAM" id="SSF55120">
    <property type="entry name" value="Pseudouridine synthase"/>
    <property type="match status" value="1"/>
</dbReference>
<keyword evidence="11" id="KW-1185">Reference proteome</keyword>
<evidence type="ECO:0000259" key="6">
    <source>
        <dbReference type="Pfam" id="PF01509"/>
    </source>
</evidence>
<dbReference type="Pfam" id="PF16198">
    <property type="entry name" value="TruB_C_2"/>
    <property type="match status" value="1"/>
</dbReference>
<evidence type="ECO:0000256" key="1">
    <source>
        <dbReference type="ARBA" id="ARBA00000385"/>
    </source>
</evidence>
<dbReference type="EMBL" id="CP002637">
    <property type="protein sequence ID" value="AEC00109.1"/>
    <property type="molecule type" value="Genomic_DNA"/>
</dbReference>
<proteinExistence type="inferred from homology"/>
<dbReference type="GO" id="GO:1990481">
    <property type="term" value="P:mRNA pseudouridine synthesis"/>
    <property type="evidence" value="ECO:0007669"/>
    <property type="project" value="TreeGrafter"/>
</dbReference>
<dbReference type="OrthoDB" id="9802309at2"/>
<dbReference type="NCBIfam" id="TIGR00431">
    <property type="entry name" value="TruB"/>
    <property type="match status" value="1"/>
</dbReference>
<dbReference type="PANTHER" id="PTHR13767">
    <property type="entry name" value="TRNA-PSEUDOURIDINE SYNTHASE"/>
    <property type="match status" value="1"/>
</dbReference>
<evidence type="ECO:0000313" key="9">
    <source>
        <dbReference type="EMBL" id="EEX77817.1"/>
    </source>
</evidence>
<evidence type="ECO:0000256" key="4">
    <source>
        <dbReference type="ARBA" id="ARBA00023235"/>
    </source>
</evidence>
<dbReference type="HAMAP" id="MF_01080">
    <property type="entry name" value="TruB_bact"/>
    <property type="match status" value="1"/>
</dbReference>
<gene>
    <name evidence="5 9" type="primary">truB</name>
    <name evidence="8" type="ordered locus">Selsp_1149</name>
    <name evidence="9" type="ORF">SELSPUOL_01094</name>
</gene>
<reference evidence="9 10" key="1">
    <citation type="submission" date="2009-09" db="EMBL/GenBank/DDBJ databases">
        <authorList>
            <person name="Weinstock G."/>
            <person name="Sodergren E."/>
            <person name="Clifton S."/>
            <person name="Fulton L."/>
            <person name="Fulton B."/>
            <person name="Courtney L."/>
            <person name="Fronick C."/>
            <person name="Harrison M."/>
            <person name="Strong C."/>
            <person name="Farmer C."/>
            <person name="Delahaunty K."/>
            <person name="Markovic C."/>
            <person name="Hall O."/>
            <person name="Minx P."/>
            <person name="Tomlinson C."/>
            <person name="Mitreva M."/>
            <person name="Nelson J."/>
            <person name="Hou S."/>
            <person name="Wollam A."/>
            <person name="Pepin K.H."/>
            <person name="Johnson M."/>
            <person name="Bhonagiri V."/>
            <person name="Nash W.E."/>
            <person name="Warren W."/>
            <person name="Chinwalla A."/>
            <person name="Mardis E.R."/>
            <person name="Wilson R.K."/>
        </authorList>
    </citation>
    <scope>NUCLEOTIDE SEQUENCE [LARGE SCALE GENOMIC DNA]</scope>
    <source>
        <strain evidence="9">ATCC 35185</strain>
        <strain evidence="10">ATCC 35185 / DSM 20758 / VPI D19B-28</strain>
    </source>
</reference>
<dbReference type="GO" id="GO:0003723">
    <property type="term" value="F:RNA binding"/>
    <property type="evidence" value="ECO:0007669"/>
    <property type="project" value="InterPro"/>
</dbReference>
<comment type="function">
    <text evidence="5">Responsible for synthesis of pseudouridine from uracil-55 in the psi GC loop of transfer RNAs.</text>
</comment>
<evidence type="ECO:0000313" key="8">
    <source>
        <dbReference type="EMBL" id="AEC00109.1"/>
    </source>
</evidence>
<dbReference type="PANTHER" id="PTHR13767:SF2">
    <property type="entry name" value="PSEUDOURIDYLATE SYNTHASE TRUB1"/>
    <property type="match status" value="1"/>
</dbReference>
<name>C9LTT3_SELS3</name>
<dbReference type="Pfam" id="PF01509">
    <property type="entry name" value="TruB_N"/>
    <property type="match status" value="1"/>
</dbReference>
<dbReference type="EC" id="5.4.99.25" evidence="5"/>
<evidence type="ECO:0000313" key="11">
    <source>
        <dbReference type="Proteomes" id="UP000011124"/>
    </source>
</evidence>
<evidence type="ECO:0000259" key="7">
    <source>
        <dbReference type="Pfam" id="PF16198"/>
    </source>
</evidence>
<sequence>MAAGFLNVLKPPGMSSHDVVGQVRKIFHTKRVGHAGTLDPGAAGVLPVALGNAARLVEYMSSTDKSYRLELLLGFSTDTGDDSGKIIECVEDFTLPKREELLASLQDFLGVIQQRPPVYSAIKLQGKRAYQLARENQTVEMPLRQVTIRALRLIAFHDSRIVLDMDCSKGTYVRSFCRDFGESLKIPATMGFLLRTRVGNFHLHDAFSLEELARSGEAALLPAEKAVEHLPRFDMPEHRITAFVNGLSTGNIDFDAEESILRVYGRNRFLGMGRYEAAKRELYPIKVFREMSD</sequence>
<dbReference type="CDD" id="cd02573">
    <property type="entry name" value="PseudoU_synth_EcTruB"/>
    <property type="match status" value="1"/>
</dbReference>
<dbReference type="Proteomes" id="UP000003505">
    <property type="component" value="Unassembled WGS sequence"/>
</dbReference>
<dbReference type="KEGG" id="ssg:Selsp_1149"/>
<evidence type="ECO:0000256" key="2">
    <source>
        <dbReference type="ARBA" id="ARBA00005642"/>
    </source>
</evidence>
<dbReference type="HOGENOM" id="CLU_032087_0_1_9"/>
<evidence type="ECO:0000313" key="10">
    <source>
        <dbReference type="Proteomes" id="UP000003505"/>
    </source>
</evidence>